<proteinExistence type="predicted"/>
<evidence type="ECO:0000313" key="2">
    <source>
        <dbReference type="EMBL" id="ODQ75444.1"/>
    </source>
</evidence>
<dbReference type="OrthoDB" id="10404624at2759"/>
<keyword evidence="3" id="KW-1185">Reference proteome</keyword>
<sequence>MTIATPIDEAVKQAIIKNIRSPSPQQTGPLSASDASSAEQRPKVSSVARVQDKKRALQEEHDMLHKKRIREIEAEEGKIKRQIMDLKLEKNVMANILQHIKSNRRKSSR</sequence>
<feature type="compositionally biased region" description="Polar residues" evidence="1">
    <location>
        <begin position="20"/>
        <end position="39"/>
    </location>
</feature>
<evidence type="ECO:0000313" key="3">
    <source>
        <dbReference type="Proteomes" id="UP000094385"/>
    </source>
</evidence>
<reference evidence="2 3" key="1">
    <citation type="journal article" date="2016" name="Proc. Natl. Acad. Sci. U.S.A.">
        <title>Comparative genomics of biotechnologically important yeasts.</title>
        <authorList>
            <person name="Riley R."/>
            <person name="Haridas S."/>
            <person name="Wolfe K.H."/>
            <person name="Lopes M.R."/>
            <person name="Hittinger C.T."/>
            <person name="Goeker M."/>
            <person name="Salamov A.A."/>
            <person name="Wisecaver J.H."/>
            <person name="Long T.M."/>
            <person name="Calvey C.H."/>
            <person name="Aerts A.L."/>
            <person name="Barry K.W."/>
            <person name="Choi C."/>
            <person name="Clum A."/>
            <person name="Coughlan A.Y."/>
            <person name="Deshpande S."/>
            <person name="Douglass A.P."/>
            <person name="Hanson S.J."/>
            <person name="Klenk H.-P."/>
            <person name="LaButti K.M."/>
            <person name="Lapidus A."/>
            <person name="Lindquist E.A."/>
            <person name="Lipzen A.M."/>
            <person name="Meier-Kolthoff J.P."/>
            <person name="Ohm R.A."/>
            <person name="Otillar R.P."/>
            <person name="Pangilinan J.L."/>
            <person name="Peng Y."/>
            <person name="Rokas A."/>
            <person name="Rosa C.A."/>
            <person name="Scheuner C."/>
            <person name="Sibirny A.A."/>
            <person name="Slot J.C."/>
            <person name="Stielow J.B."/>
            <person name="Sun H."/>
            <person name="Kurtzman C.P."/>
            <person name="Blackwell M."/>
            <person name="Grigoriev I.V."/>
            <person name="Jeffries T.W."/>
        </authorList>
    </citation>
    <scope>NUCLEOTIDE SEQUENCE [LARGE SCALE GENOMIC DNA]</scope>
    <source>
        <strain evidence="2 3">NRRL Y-11557</strain>
    </source>
</reference>
<accession>A0A1E3QD92</accession>
<dbReference type="AlphaFoldDB" id="A0A1E3QD92"/>
<protein>
    <submittedName>
        <fullName evidence="2">Uncharacterized protein</fullName>
    </submittedName>
</protein>
<feature type="region of interest" description="Disordered" evidence="1">
    <location>
        <begin position="17"/>
        <end position="53"/>
    </location>
</feature>
<dbReference type="EMBL" id="KV454290">
    <property type="protein sequence ID" value="ODQ75444.1"/>
    <property type="molecule type" value="Genomic_DNA"/>
</dbReference>
<organism evidence="2 3">
    <name type="scientific">Lipomyces starkeyi NRRL Y-11557</name>
    <dbReference type="NCBI Taxonomy" id="675824"/>
    <lineage>
        <taxon>Eukaryota</taxon>
        <taxon>Fungi</taxon>
        <taxon>Dikarya</taxon>
        <taxon>Ascomycota</taxon>
        <taxon>Saccharomycotina</taxon>
        <taxon>Lipomycetes</taxon>
        <taxon>Lipomycetales</taxon>
        <taxon>Lipomycetaceae</taxon>
        <taxon>Lipomyces</taxon>
    </lineage>
</organism>
<gene>
    <name evidence="2" type="ORF">LIPSTDRAFT_207998</name>
</gene>
<evidence type="ECO:0000256" key="1">
    <source>
        <dbReference type="SAM" id="MobiDB-lite"/>
    </source>
</evidence>
<name>A0A1E3QD92_LIPST</name>
<dbReference type="Proteomes" id="UP000094385">
    <property type="component" value="Unassembled WGS sequence"/>
</dbReference>